<organism evidence="2 3">
    <name type="scientific">Phytophthora nicotianae P1976</name>
    <dbReference type="NCBI Taxonomy" id="1317066"/>
    <lineage>
        <taxon>Eukaryota</taxon>
        <taxon>Sar</taxon>
        <taxon>Stramenopiles</taxon>
        <taxon>Oomycota</taxon>
        <taxon>Peronosporomycetes</taxon>
        <taxon>Peronosporales</taxon>
        <taxon>Peronosporaceae</taxon>
        <taxon>Phytophthora</taxon>
    </lineage>
</organism>
<dbReference type="AlphaFoldDB" id="A0A081AUA1"/>
<name>A0A081AUA1_PHYNI</name>
<accession>A0A081AUA1</accession>
<gene>
    <name evidence="2" type="ORF">F444_03402</name>
</gene>
<comment type="caution">
    <text evidence="2">The sequence shown here is derived from an EMBL/GenBank/DDBJ whole genome shotgun (WGS) entry which is preliminary data.</text>
</comment>
<feature type="compositionally biased region" description="Acidic residues" evidence="1">
    <location>
        <begin position="121"/>
        <end position="134"/>
    </location>
</feature>
<dbReference type="EMBL" id="ANJA01000694">
    <property type="protein sequence ID" value="ETO82462.1"/>
    <property type="molecule type" value="Genomic_DNA"/>
</dbReference>
<dbReference type="OrthoDB" id="104052at2759"/>
<evidence type="ECO:0000313" key="3">
    <source>
        <dbReference type="Proteomes" id="UP000028582"/>
    </source>
</evidence>
<feature type="region of interest" description="Disordered" evidence="1">
    <location>
        <begin position="97"/>
        <end position="134"/>
    </location>
</feature>
<reference evidence="2 3" key="1">
    <citation type="submission" date="2013-11" db="EMBL/GenBank/DDBJ databases">
        <title>The Genome Sequence of Phytophthora parasitica P1976.</title>
        <authorList>
            <consortium name="The Broad Institute Genomics Platform"/>
            <person name="Russ C."/>
            <person name="Tyler B."/>
            <person name="Panabieres F."/>
            <person name="Shan W."/>
            <person name="Tripathy S."/>
            <person name="Grunwald N."/>
            <person name="Machado M."/>
            <person name="Johnson C.S."/>
            <person name="Walker B."/>
            <person name="Young S."/>
            <person name="Zeng Q."/>
            <person name="Gargeya S."/>
            <person name="Fitzgerald M."/>
            <person name="Haas B."/>
            <person name="Abouelleil A."/>
            <person name="Allen A.W."/>
            <person name="Alvarado L."/>
            <person name="Arachchi H.M."/>
            <person name="Berlin A.M."/>
            <person name="Chapman S.B."/>
            <person name="Gainer-Dewar J."/>
            <person name="Goldberg J."/>
            <person name="Griggs A."/>
            <person name="Gujja S."/>
            <person name="Hansen M."/>
            <person name="Howarth C."/>
            <person name="Imamovic A."/>
            <person name="Ireland A."/>
            <person name="Larimer J."/>
            <person name="McCowan C."/>
            <person name="Murphy C."/>
            <person name="Pearson M."/>
            <person name="Poon T.W."/>
            <person name="Priest M."/>
            <person name="Roberts A."/>
            <person name="Saif S."/>
            <person name="Shea T."/>
            <person name="Sisk P."/>
            <person name="Sykes S."/>
            <person name="Wortman J."/>
            <person name="Nusbaum C."/>
            <person name="Birren B."/>
        </authorList>
    </citation>
    <scope>NUCLEOTIDE SEQUENCE [LARGE SCALE GENOMIC DNA]</scope>
    <source>
        <strain evidence="2 3">P1976</strain>
    </source>
</reference>
<feature type="region of interest" description="Disordered" evidence="1">
    <location>
        <begin position="1"/>
        <end position="73"/>
    </location>
</feature>
<evidence type="ECO:0000313" key="2">
    <source>
        <dbReference type="EMBL" id="ETO82462.1"/>
    </source>
</evidence>
<dbReference type="Proteomes" id="UP000028582">
    <property type="component" value="Unassembled WGS sequence"/>
</dbReference>
<evidence type="ECO:0000256" key="1">
    <source>
        <dbReference type="SAM" id="MobiDB-lite"/>
    </source>
</evidence>
<proteinExistence type="predicted"/>
<protein>
    <submittedName>
        <fullName evidence="2">Uncharacterized protein</fullName>
    </submittedName>
</protein>
<sequence length="134" mass="15198">MGTSLKRSRDQDSDSDEEAQRHPWRRHERSAAMDGIKRMRVSSPTDSLKNDVDSDMTDEEAATPRTIVPAAPEAGKTAIFNPYQSMPLSTNPRVELVEDDKHTETDTSESEDEDFVRFEELPEDNDEPVDMDVD</sequence>